<dbReference type="InterPro" id="IPR051200">
    <property type="entry name" value="Host-pathogen_enzymatic-act"/>
</dbReference>
<reference evidence="2 4" key="1">
    <citation type="journal article" date="2014" name="Genome Announc.">
        <title>Draft Genome Sequence of Bacillus alcalophilus AV1934, a Classic Alkaliphile Isolated from Human Feces in 1934.</title>
        <authorList>
            <person name="Attie O."/>
            <person name="Jayaprakash A."/>
            <person name="Shah H."/>
            <person name="Paulsen I.T."/>
            <person name="Morino M."/>
            <person name="Takahashi Y."/>
            <person name="Narumi I."/>
            <person name="Sachidanandam R."/>
            <person name="Satoh K."/>
            <person name="Ito M."/>
            <person name="Krulwich T.A."/>
        </authorList>
    </citation>
    <scope>NUCLEOTIDE SEQUENCE [LARGE SCALE GENOMIC DNA]</scope>
    <source>
        <strain evidence="2 4">AV1934</strain>
    </source>
</reference>
<dbReference type="EMBL" id="JALP01000072">
    <property type="protein sequence ID" value="THG91357.1"/>
    <property type="molecule type" value="Genomic_DNA"/>
</dbReference>
<comment type="caution">
    <text evidence="2">The sequence shown here is derived from an EMBL/GenBank/DDBJ whole genome shotgun (WGS) entry which is preliminary data.</text>
</comment>
<dbReference type="PROSITE" id="PS51257">
    <property type="entry name" value="PROKAR_LIPOPROTEIN"/>
    <property type="match status" value="1"/>
</dbReference>
<feature type="signal peptide" evidence="1">
    <location>
        <begin position="1"/>
        <end position="22"/>
    </location>
</feature>
<protein>
    <recommendedName>
        <fullName evidence="6">Surface antigen</fullName>
    </recommendedName>
</protein>
<evidence type="ECO:0008006" key="6">
    <source>
        <dbReference type="Google" id="ProtNLM"/>
    </source>
</evidence>
<dbReference type="Proteomes" id="UP000297014">
    <property type="component" value="Unassembled WGS sequence"/>
</dbReference>
<dbReference type="RefSeq" id="WP_003323504.1">
    <property type="nucleotide sequence ID" value="NZ_ALPT02000055.1"/>
</dbReference>
<dbReference type="Proteomes" id="UP000002754">
    <property type="component" value="Unassembled WGS sequence"/>
</dbReference>
<evidence type="ECO:0000313" key="4">
    <source>
        <dbReference type="Proteomes" id="UP000002754"/>
    </source>
</evidence>
<evidence type="ECO:0000313" key="2">
    <source>
        <dbReference type="EMBL" id="KGA96570.1"/>
    </source>
</evidence>
<name>A0A094XCP1_ALKAL</name>
<sequence length="324" mass="36884">MRRCLLSNLTLCLLLIILTACLKETFEKPDTNNPYLILSHVKDSKLSYIDLITEKKIMSVQNPYLLTHFEKVSSNQFLATSPQHDSLLLYNFEDGSIQNFVTLNQGLTDIVFSHTNNIVYLSDVENNSIHVVDYESEEWVDSIQVDDYPAEMVLDEKNKRLYVLHSSSHNIVSIDLTKNEIIERFNVIERPSGIYFDGEFIWVGGHGAFGELNQTIYGYLPNGELVHEIALGLMPIALYSDDNSFLYVLCHGDHALYKVDLQKQVIMDSVEVGQNPNFLTSYTDSIYVSNLDGHTITIVNKQTFQTETLPVHEGPYSMIVEDQS</sequence>
<dbReference type="Gene3D" id="2.130.10.10">
    <property type="entry name" value="YVTN repeat-like/Quinoprotein amine dehydrogenase"/>
    <property type="match status" value="1"/>
</dbReference>
<dbReference type="AlphaFoldDB" id="A0A094XCP1"/>
<dbReference type="STRING" id="1218173.BALCAV_0215435"/>
<dbReference type="SUPFAM" id="SSF51004">
    <property type="entry name" value="C-terminal (heme d1) domain of cytochrome cd1-nitrite reductase"/>
    <property type="match status" value="1"/>
</dbReference>
<dbReference type="OrthoDB" id="120019at2"/>
<accession>A0A094XCP1</accession>
<proteinExistence type="predicted"/>
<keyword evidence="1" id="KW-0732">Signal</keyword>
<dbReference type="PANTHER" id="PTHR47197">
    <property type="entry name" value="PROTEIN NIRF"/>
    <property type="match status" value="1"/>
</dbReference>
<evidence type="ECO:0000256" key="1">
    <source>
        <dbReference type="SAM" id="SignalP"/>
    </source>
</evidence>
<evidence type="ECO:0000313" key="5">
    <source>
        <dbReference type="Proteomes" id="UP000297014"/>
    </source>
</evidence>
<dbReference type="EMBL" id="ALPT02000055">
    <property type="protein sequence ID" value="KGA96570.1"/>
    <property type="molecule type" value="Genomic_DNA"/>
</dbReference>
<gene>
    <name evidence="3" type="ORF">AJ85_05440</name>
    <name evidence="2" type="ORF">BALCAV_0215435</name>
</gene>
<dbReference type="PANTHER" id="PTHR47197:SF3">
    <property type="entry name" value="DIHYDRO-HEME D1 DEHYDROGENASE"/>
    <property type="match status" value="1"/>
</dbReference>
<dbReference type="InterPro" id="IPR011048">
    <property type="entry name" value="Haem_d1_sf"/>
</dbReference>
<dbReference type="eggNOG" id="COG3391">
    <property type="taxonomic scope" value="Bacteria"/>
</dbReference>
<dbReference type="InterPro" id="IPR015943">
    <property type="entry name" value="WD40/YVTN_repeat-like_dom_sf"/>
</dbReference>
<reference evidence="3 5" key="2">
    <citation type="submission" date="2014-01" db="EMBL/GenBank/DDBJ databases">
        <title>Draft genome sequencing of Bacillus alcalophilus CGMCC 1.3604.</title>
        <authorList>
            <person name="Yang J."/>
            <person name="Diao L."/>
            <person name="Yang S."/>
        </authorList>
    </citation>
    <scope>NUCLEOTIDE SEQUENCE [LARGE SCALE GENOMIC DNA]</scope>
    <source>
        <strain evidence="3 5">CGMCC 1.3604</strain>
    </source>
</reference>
<evidence type="ECO:0000313" key="3">
    <source>
        <dbReference type="EMBL" id="THG91357.1"/>
    </source>
</evidence>
<feature type="chain" id="PRO_5035986173" description="Surface antigen" evidence="1">
    <location>
        <begin position="23"/>
        <end position="324"/>
    </location>
</feature>
<organism evidence="2 4">
    <name type="scientific">Alkalihalobacillus alcalophilus ATCC 27647 = CGMCC 1.3604</name>
    <dbReference type="NCBI Taxonomy" id="1218173"/>
    <lineage>
        <taxon>Bacteria</taxon>
        <taxon>Bacillati</taxon>
        <taxon>Bacillota</taxon>
        <taxon>Bacilli</taxon>
        <taxon>Bacillales</taxon>
        <taxon>Bacillaceae</taxon>
        <taxon>Alkalihalobacillus</taxon>
    </lineage>
</organism>
<keyword evidence="4" id="KW-1185">Reference proteome</keyword>